<gene>
    <name evidence="10" type="ORF">A2663_02395</name>
</gene>
<dbReference type="EMBL" id="MHIF01000062">
    <property type="protein sequence ID" value="OGY46364.1"/>
    <property type="molecule type" value="Genomic_DNA"/>
</dbReference>
<evidence type="ECO:0000259" key="8">
    <source>
        <dbReference type="Pfam" id="PF02687"/>
    </source>
</evidence>
<dbReference type="GO" id="GO:0022857">
    <property type="term" value="F:transmembrane transporter activity"/>
    <property type="evidence" value="ECO:0007669"/>
    <property type="project" value="TreeGrafter"/>
</dbReference>
<dbReference type="PANTHER" id="PTHR30572">
    <property type="entry name" value="MEMBRANE COMPONENT OF TRANSPORTER-RELATED"/>
    <property type="match status" value="1"/>
</dbReference>
<dbReference type="AlphaFoldDB" id="A0A1G1Y2F2"/>
<dbReference type="Pfam" id="PF02687">
    <property type="entry name" value="FtsX"/>
    <property type="match status" value="1"/>
</dbReference>
<protein>
    <recommendedName>
        <fullName evidence="12">Multidrug ABC transporter substrate-binding protein</fullName>
    </recommendedName>
</protein>
<evidence type="ECO:0000256" key="2">
    <source>
        <dbReference type="ARBA" id="ARBA00022475"/>
    </source>
</evidence>
<feature type="transmembrane region" description="Helical" evidence="7">
    <location>
        <begin position="332"/>
        <end position="365"/>
    </location>
</feature>
<evidence type="ECO:0000313" key="11">
    <source>
        <dbReference type="Proteomes" id="UP000178432"/>
    </source>
</evidence>
<keyword evidence="4 7" id="KW-1133">Transmembrane helix</keyword>
<evidence type="ECO:0000256" key="4">
    <source>
        <dbReference type="ARBA" id="ARBA00022989"/>
    </source>
</evidence>
<dbReference type="Proteomes" id="UP000178432">
    <property type="component" value="Unassembled WGS sequence"/>
</dbReference>
<feature type="domain" description="ABC3 transporter permease C-terminal" evidence="8">
    <location>
        <begin position="287"/>
        <end position="405"/>
    </location>
</feature>
<feature type="transmembrane region" description="Helical" evidence="7">
    <location>
        <begin position="283"/>
        <end position="308"/>
    </location>
</feature>
<feature type="domain" description="MacB-like periplasmic core" evidence="9">
    <location>
        <begin position="20"/>
        <end position="246"/>
    </location>
</feature>
<comment type="caution">
    <text evidence="10">The sequence shown here is derived from an EMBL/GenBank/DDBJ whole genome shotgun (WGS) entry which is preliminary data.</text>
</comment>
<keyword evidence="3 7" id="KW-0812">Transmembrane</keyword>
<sequence>MLLQTIKSSFSRLASRKLRTFLTMLGMIIGISSVIIIMAVGAGAQGLILNQIKSIGSNLVGILPGASDENGPPASVMGITVTTLKYDDALAIAKKENARHVQSVAAYVKGTAAVSWENRSLDTTFTGTTASYAEVEEAEVAAGQFFSNEDEKTISRVAVLGSQVAKNLFAENDPIGQTVKIKRESFRVIGVMAKKGSVAFQNQDDQIFISLYTAQKLFLGISHVSYIRAKVDEAQNLPQTIEDIKATLRERHNINNPANDDFSVRSVQQALDVFTSVTDALKFFLAAIAAIALLVGGIGIMNIMLVSVNERIREIGLRKAVGAKKSNILSQFLAETLVIALGGGLVGVVIGFAVAGLVAVIAKYLGYQWDFVVSLFSVILAGGISAVVGLVFGIYPAYKAANLDPITALRYE</sequence>
<evidence type="ECO:0000256" key="6">
    <source>
        <dbReference type="ARBA" id="ARBA00038076"/>
    </source>
</evidence>
<organism evidence="10 11">
    <name type="scientific">Candidatus Buchananbacteria bacterium RIFCSPHIGHO2_01_FULL_46_12</name>
    <dbReference type="NCBI Taxonomy" id="1797536"/>
    <lineage>
        <taxon>Bacteria</taxon>
        <taxon>Candidatus Buchananiibacteriota</taxon>
    </lineage>
</organism>
<dbReference type="InterPro" id="IPR050250">
    <property type="entry name" value="Macrolide_Exporter_MacB"/>
</dbReference>
<evidence type="ECO:0000256" key="1">
    <source>
        <dbReference type="ARBA" id="ARBA00004651"/>
    </source>
</evidence>
<comment type="subcellular location">
    <subcellularLocation>
        <location evidence="1">Cell membrane</location>
        <topology evidence="1">Multi-pass membrane protein</topology>
    </subcellularLocation>
</comment>
<dbReference type="InterPro" id="IPR003838">
    <property type="entry name" value="ABC3_permease_C"/>
</dbReference>
<proteinExistence type="inferred from homology"/>
<evidence type="ECO:0000256" key="5">
    <source>
        <dbReference type="ARBA" id="ARBA00023136"/>
    </source>
</evidence>
<name>A0A1G1Y2F2_9BACT</name>
<feature type="transmembrane region" description="Helical" evidence="7">
    <location>
        <begin position="371"/>
        <end position="395"/>
    </location>
</feature>
<evidence type="ECO:0000256" key="7">
    <source>
        <dbReference type="SAM" id="Phobius"/>
    </source>
</evidence>
<keyword evidence="5 7" id="KW-0472">Membrane</keyword>
<keyword evidence="2" id="KW-1003">Cell membrane</keyword>
<evidence type="ECO:0000256" key="3">
    <source>
        <dbReference type="ARBA" id="ARBA00022692"/>
    </source>
</evidence>
<dbReference type="Pfam" id="PF12704">
    <property type="entry name" value="MacB_PCD"/>
    <property type="match status" value="1"/>
</dbReference>
<reference evidence="10 11" key="1">
    <citation type="journal article" date="2016" name="Nat. Commun.">
        <title>Thousands of microbial genomes shed light on interconnected biogeochemical processes in an aquifer system.</title>
        <authorList>
            <person name="Anantharaman K."/>
            <person name="Brown C.T."/>
            <person name="Hug L.A."/>
            <person name="Sharon I."/>
            <person name="Castelle C.J."/>
            <person name="Probst A.J."/>
            <person name="Thomas B.C."/>
            <person name="Singh A."/>
            <person name="Wilkins M.J."/>
            <person name="Karaoz U."/>
            <person name="Brodie E.L."/>
            <person name="Williams K.H."/>
            <person name="Hubbard S.S."/>
            <person name="Banfield J.F."/>
        </authorList>
    </citation>
    <scope>NUCLEOTIDE SEQUENCE [LARGE SCALE GENOMIC DNA]</scope>
</reference>
<comment type="similarity">
    <text evidence="6">Belongs to the ABC-4 integral membrane protein family.</text>
</comment>
<evidence type="ECO:0008006" key="12">
    <source>
        <dbReference type="Google" id="ProtNLM"/>
    </source>
</evidence>
<dbReference type="PANTHER" id="PTHR30572:SF4">
    <property type="entry name" value="ABC TRANSPORTER PERMEASE YTRF"/>
    <property type="match status" value="1"/>
</dbReference>
<dbReference type="InterPro" id="IPR025857">
    <property type="entry name" value="MacB_PCD"/>
</dbReference>
<evidence type="ECO:0000259" key="9">
    <source>
        <dbReference type="Pfam" id="PF12704"/>
    </source>
</evidence>
<accession>A0A1G1Y2F2</accession>
<feature type="transmembrane region" description="Helical" evidence="7">
    <location>
        <begin position="21"/>
        <end position="44"/>
    </location>
</feature>
<dbReference type="GO" id="GO:0005886">
    <property type="term" value="C:plasma membrane"/>
    <property type="evidence" value="ECO:0007669"/>
    <property type="project" value="UniProtKB-SubCell"/>
</dbReference>
<evidence type="ECO:0000313" key="10">
    <source>
        <dbReference type="EMBL" id="OGY46364.1"/>
    </source>
</evidence>